<name>A0AAN9AWL8_9CAEN</name>
<dbReference type="AlphaFoldDB" id="A0AAN9AWL8"/>
<accession>A0AAN9AWL8</accession>
<dbReference type="Proteomes" id="UP001374579">
    <property type="component" value="Unassembled WGS sequence"/>
</dbReference>
<proteinExistence type="inferred from homology"/>
<gene>
    <name evidence="11" type="ORF">V1264_006034</name>
</gene>
<evidence type="ECO:0000256" key="3">
    <source>
        <dbReference type="ARBA" id="ARBA00022692"/>
    </source>
</evidence>
<evidence type="ECO:0000256" key="10">
    <source>
        <dbReference type="SAM" id="Phobius"/>
    </source>
</evidence>
<keyword evidence="5 10" id="KW-1133">Transmembrane helix</keyword>
<feature type="coiled-coil region" evidence="8">
    <location>
        <begin position="47"/>
        <end position="74"/>
    </location>
</feature>
<dbReference type="EMBL" id="JBAMIC010000018">
    <property type="protein sequence ID" value="KAK7094477.1"/>
    <property type="molecule type" value="Genomic_DNA"/>
</dbReference>
<evidence type="ECO:0000256" key="9">
    <source>
        <dbReference type="SAM" id="MobiDB-lite"/>
    </source>
</evidence>
<keyword evidence="8" id="KW-0175">Coiled coil</keyword>
<organism evidence="11 12">
    <name type="scientific">Littorina saxatilis</name>
    <dbReference type="NCBI Taxonomy" id="31220"/>
    <lineage>
        <taxon>Eukaryota</taxon>
        <taxon>Metazoa</taxon>
        <taxon>Spiralia</taxon>
        <taxon>Lophotrochozoa</taxon>
        <taxon>Mollusca</taxon>
        <taxon>Gastropoda</taxon>
        <taxon>Caenogastropoda</taxon>
        <taxon>Littorinimorpha</taxon>
        <taxon>Littorinoidea</taxon>
        <taxon>Littorinidae</taxon>
        <taxon>Littorina</taxon>
    </lineage>
</organism>
<dbReference type="PANTHER" id="PTHR21508">
    <property type="entry name" value="MITOGUARDIN"/>
    <property type="match status" value="1"/>
</dbReference>
<evidence type="ECO:0000256" key="6">
    <source>
        <dbReference type="ARBA" id="ARBA00023128"/>
    </source>
</evidence>
<evidence type="ECO:0000313" key="12">
    <source>
        <dbReference type="Proteomes" id="UP001374579"/>
    </source>
</evidence>
<dbReference type="InterPro" id="IPR019392">
    <property type="entry name" value="Miga"/>
</dbReference>
<feature type="region of interest" description="Disordered" evidence="9">
    <location>
        <begin position="79"/>
        <end position="117"/>
    </location>
</feature>
<comment type="caution">
    <text evidence="11">The sequence shown here is derived from an EMBL/GenBank/DDBJ whole genome shotgun (WGS) entry which is preliminary data.</text>
</comment>
<dbReference type="Pfam" id="PF10265">
    <property type="entry name" value="Miga"/>
    <property type="match status" value="1"/>
</dbReference>
<keyword evidence="4" id="KW-1000">Mitochondrion outer membrane</keyword>
<dbReference type="PANTHER" id="PTHR21508:SF5">
    <property type="entry name" value="MITOGUARDIN"/>
    <property type="match status" value="1"/>
</dbReference>
<evidence type="ECO:0000256" key="4">
    <source>
        <dbReference type="ARBA" id="ARBA00022787"/>
    </source>
</evidence>
<evidence type="ECO:0000313" key="11">
    <source>
        <dbReference type="EMBL" id="KAK7094477.1"/>
    </source>
</evidence>
<keyword evidence="7 10" id="KW-0472">Membrane</keyword>
<keyword evidence="3 10" id="KW-0812">Transmembrane</keyword>
<evidence type="ECO:0000256" key="5">
    <source>
        <dbReference type="ARBA" id="ARBA00022989"/>
    </source>
</evidence>
<comment type="similarity">
    <text evidence="2">Belongs to the mitoguardin family.</text>
</comment>
<keyword evidence="6" id="KW-0496">Mitochondrion</keyword>
<keyword evidence="12" id="KW-1185">Reference proteome</keyword>
<feature type="transmembrane region" description="Helical" evidence="10">
    <location>
        <begin position="28"/>
        <end position="47"/>
    </location>
</feature>
<evidence type="ECO:0000256" key="8">
    <source>
        <dbReference type="SAM" id="Coils"/>
    </source>
</evidence>
<dbReference type="GO" id="GO:0005741">
    <property type="term" value="C:mitochondrial outer membrane"/>
    <property type="evidence" value="ECO:0007669"/>
    <property type="project" value="UniProtKB-SubCell"/>
</dbReference>
<evidence type="ECO:0000256" key="2">
    <source>
        <dbReference type="ARBA" id="ARBA00008969"/>
    </source>
</evidence>
<protein>
    <recommendedName>
        <fullName evidence="13">Mitoguardin</fullName>
    </recommendedName>
</protein>
<evidence type="ECO:0000256" key="1">
    <source>
        <dbReference type="ARBA" id="ARBA00004294"/>
    </source>
</evidence>
<evidence type="ECO:0000256" key="7">
    <source>
        <dbReference type="ARBA" id="ARBA00023136"/>
    </source>
</evidence>
<sequence>MFKSFAEFQRHLPAHVSQLTRFPRHVKLTALGLTLGLAVMSFMAAFFRRRRRRAQQIQKKLDAKQQQRQRHLNQRLHQRLTHTQHSTSARSGTNTPNGDITSRRSAQSTASHTGSMLEHIRQRSLSASMSSLGGASVSSSTSTITHSGLDTANMSPLELCSLGMESLSSAVSYWEDAIMKMSYLDDQPYPAIPDSDTAALQHRLENLLDVAYRMQDNYERLCERHADHVALGTALSVFAGVEDELDRRWSLDDESSDQDSFCSATDMANLADLESHREILHMVPLYETGLLQLKHGSVPCRQLRSEMAHCLSDVEFLAKLHGVRMAFEEIFMDPNNRQWFASMGRRLLGSLLIKADKDAEEFYVAYDKLLDYVDNAENWPKIEAELAARGVKVISFYDVVMDFILMDAFDDLENPPSTVTAVVNNRWLSNGFKETALATACWSVLKAKRRLLKYPDGFISHFYGVSEHTSPVLAWGFLGPDSDMKPLCLFFKDLVLGFFRDVFNFQEVRYTTVEDLAEDILLKAKEASQKVAERLCPKGEPLPS</sequence>
<comment type="subcellular location">
    <subcellularLocation>
        <location evidence="1">Mitochondrion outer membrane</location>
    </subcellularLocation>
</comment>
<feature type="compositionally biased region" description="Polar residues" evidence="9">
    <location>
        <begin position="83"/>
        <end position="114"/>
    </location>
</feature>
<reference evidence="11 12" key="1">
    <citation type="submission" date="2024-02" db="EMBL/GenBank/DDBJ databases">
        <title>Chromosome-scale genome assembly of the rough periwinkle Littorina saxatilis.</title>
        <authorList>
            <person name="De Jode A."/>
            <person name="Faria R."/>
            <person name="Formenti G."/>
            <person name="Sims Y."/>
            <person name="Smith T.P."/>
            <person name="Tracey A."/>
            <person name="Wood J.M.D."/>
            <person name="Zagrodzka Z.B."/>
            <person name="Johannesson K."/>
            <person name="Butlin R.K."/>
            <person name="Leder E.H."/>
        </authorList>
    </citation>
    <scope>NUCLEOTIDE SEQUENCE [LARGE SCALE GENOMIC DNA]</scope>
    <source>
        <strain evidence="11">Snail1</strain>
        <tissue evidence="11">Muscle</tissue>
    </source>
</reference>
<evidence type="ECO:0008006" key="13">
    <source>
        <dbReference type="Google" id="ProtNLM"/>
    </source>
</evidence>
<dbReference type="GO" id="GO:0008053">
    <property type="term" value="P:mitochondrial fusion"/>
    <property type="evidence" value="ECO:0007669"/>
    <property type="project" value="InterPro"/>
</dbReference>